<proteinExistence type="predicted"/>
<evidence type="ECO:0000256" key="1">
    <source>
        <dbReference type="SAM" id="MobiDB-lite"/>
    </source>
</evidence>
<dbReference type="AlphaFoldDB" id="A0A934RXC0"/>
<protein>
    <submittedName>
        <fullName evidence="2">Uncharacterized protein</fullName>
    </submittedName>
</protein>
<dbReference type="Proteomes" id="UP000617628">
    <property type="component" value="Unassembled WGS sequence"/>
</dbReference>
<dbReference type="EMBL" id="JAENIL010000003">
    <property type="protein sequence ID" value="MBK1875604.1"/>
    <property type="molecule type" value="Genomic_DNA"/>
</dbReference>
<dbReference type="RefSeq" id="WP_200353822.1">
    <property type="nucleotide sequence ID" value="NZ_JAENIL010000003.1"/>
</dbReference>
<organism evidence="2 3">
    <name type="scientific">Pelagicoccus mobilis</name>
    <dbReference type="NCBI Taxonomy" id="415221"/>
    <lineage>
        <taxon>Bacteria</taxon>
        <taxon>Pseudomonadati</taxon>
        <taxon>Verrucomicrobiota</taxon>
        <taxon>Opitutia</taxon>
        <taxon>Puniceicoccales</taxon>
        <taxon>Pelagicoccaceae</taxon>
        <taxon>Pelagicoccus</taxon>
    </lineage>
</organism>
<feature type="region of interest" description="Disordered" evidence="1">
    <location>
        <begin position="76"/>
        <end position="107"/>
    </location>
</feature>
<gene>
    <name evidence="2" type="ORF">JIN87_01930</name>
</gene>
<comment type="caution">
    <text evidence="2">The sequence shown here is derived from an EMBL/GenBank/DDBJ whole genome shotgun (WGS) entry which is preliminary data.</text>
</comment>
<name>A0A934RXC0_9BACT</name>
<sequence length="107" mass="12353">MQSHEGCHWSYRPDGSYCYWLNEEDPDAIEAGVGFSSISPGDKRYVNPIEKTEEYYMKFCSTSEVVDPALIEMLEREDTPEEDATIDVPLTQEEEDDLRRRGVLPED</sequence>
<evidence type="ECO:0000313" key="3">
    <source>
        <dbReference type="Proteomes" id="UP000617628"/>
    </source>
</evidence>
<reference evidence="2" key="1">
    <citation type="submission" date="2021-01" db="EMBL/GenBank/DDBJ databases">
        <title>Modified the classification status of verrucomicrobia.</title>
        <authorList>
            <person name="Feng X."/>
        </authorList>
    </citation>
    <scope>NUCLEOTIDE SEQUENCE</scope>
    <source>
        <strain evidence="2">KCTC 13126</strain>
    </source>
</reference>
<keyword evidence="3" id="KW-1185">Reference proteome</keyword>
<accession>A0A934RXC0</accession>
<evidence type="ECO:0000313" key="2">
    <source>
        <dbReference type="EMBL" id="MBK1875604.1"/>
    </source>
</evidence>
<feature type="compositionally biased region" description="Basic and acidic residues" evidence="1">
    <location>
        <begin position="97"/>
        <end position="107"/>
    </location>
</feature>